<keyword evidence="4" id="KW-1185">Reference proteome</keyword>
<dbReference type="PANTHER" id="PTHR47332:SF4">
    <property type="entry name" value="SET DOMAIN-CONTAINING PROTEIN 5"/>
    <property type="match status" value="1"/>
</dbReference>
<dbReference type="SUPFAM" id="SSF82199">
    <property type="entry name" value="SET domain"/>
    <property type="match status" value="1"/>
</dbReference>
<evidence type="ECO:0000313" key="4">
    <source>
        <dbReference type="Proteomes" id="UP001303160"/>
    </source>
</evidence>
<protein>
    <recommendedName>
        <fullName evidence="2">SET domain-containing protein</fullName>
    </recommendedName>
</protein>
<gene>
    <name evidence="3" type="ORF">QBC40DRAFT_343174</name>
</gene>
<dbReference type="PROSITE" id="PS50280">
    <property type="entry name" value="SET"/>
    <property type="match status" value="1"/>
</dbReference>
<sequence length="403" mass="44488">MQSTKITRSVINANTLAKAVAEMEAILAQMDPSDLEDVMTTSTTSPGEQLLPDHTIDSRAAAQELFSDPECSTSDSDPDSTALAAESENTDATTLTKCSPSANTREDGEGSGVSDDEPEAKKEKLKLGYVIFPKPILVDASKERTYQIGTFDGKPVYHYWSRAEQFLSNFEYTTPLGRRFLFDGPDSLLPPQDKTDTNHTPQSGRWWPGPGNMKKNFNFQRYFTIRPSKLGGMGAYATTDIEIGRVILVERPLLLTTHAKFLNDVQTLPPAALAIYKSLDGNHFSDWATEIKNRNCFDVGPKIGFFAIASRFNHSCGHTSNVSYSYDSTRKVMVLCAKDDIEAGTELTLDYGVGSSAALYAMYGFVCRCGACRPLTRQDLVAMGADRKECARWGLVNQRKMAW</sequence>
<feature type="domain" description="SET" evidence="2">
    <location>
        <begin position="217"/>
        <end position="352"/>
    </location>
</feature>
<dbReference type="InterPro" id="IPR001214">
    <property type="entry name" value="SET_dom"/>
</dbReference>
<dbReference type="PANTHER" id="PTHR47332">
    <property type="entry name" value="SET DOMAIN-CONTAINING PROTEIN 5"/>
    <property type="match status" value="1"/>
</dbReference>
<name>A0AAN6X8B6_9PEZI</name>
<reference evidence="3" key="1">
    <citation type="journal article" date="2023" name="Mol. Phylogenet. Evol.">
        <title>Genome-scale phylogeny and comparative genomics of the fungal order Sordariales.</title>
        <authorList>
            <person name="Hensen N."/>
            <person name="Bonometti L."/>
            <person name="Westerberg I."/>
            <person name="Brannstrom I.O."/>
            <person name="Guillou S."/>
            <person name="Cros-Aarteil S."/>
            <person name="Calhoun S."/>
            <person name="Haridas S."/>
            <person name="Kuo A."/>
            <person name="Mondo S."/>
            <person name="Pangilinan J."/>
            <person name="Riley R."/>
            <person name="LaButti K."/>
            <person name="Andreopoulos B."/>
            <person name="Lipzen A."/>
            <person name="Chen C."/>
            <person name="Yan M."/>
            <person name="Daum C."/>
            <person name="Ng V."/>
            <person name="Clum A."/>
            <person name="Steindorff A."/>
            <person name="Ohm R.A."/>
            <person name="Martin F."/>
            <person name="Silar P."/>
            <person name="Natvig D.O."/>
            <person name="Lalanne C."/>
            <person name="Gautier V."/>
            <person name="Ament-Velasquez S.L."/>
            <person name="Kruys A."/>
            <person name="Hutchinson M.I."/>
            <person name="Powell A.J."/>
            <person name="Barry K."/>
            <person name="Miller A.N."/>
            <person name="Grigoriev I.V."/>
            <person name="Debuchy R."/>
            <person name="Gladieux P."/>
            <person name="Hiltunen Thoren M."/>
            <person name="Johannesson H."/>
        </authorList>
    </citation>
    <scope>NUCLEOTIDE SEQUENCE</scope>
    <source>
        <strain evidence="3">CBS 315.58</strain>
    </source>
</reference>
<proteinExistence type="predicted"/>
<evidence type="ECO:0000259" key="2">
    <source>
        <dbReference type="PROSITE" id="PS50280"/>
    </source>
</evidence>
<accession>A0AAN6X8B6</accession>
<evidence type="ECO:0000256" key="1">
    <source>
        <dbReference type="SAM" id="MobiDB-lite"/>
    </source>
</evidence>
<dbReference type="SMART" id="SM00317">
    <property type="entry name" value="SET"/>
    <property type="match status" value="1"/>
</dbReference>
<dbReference type="Pfam" id="PF00856">
    <property type="entry name" value="SET"/>
    <property type="match status" value="1"/>
</dbReference>
<organism evidence="3 4">
    <name type="scientific">Triangularia verruculosa</name>
    <dbReference type="NCBI Taxonomy" id="2587418"/>
    <lineage>
        <taxon>Eukaryota</taxon>
        <taxon>Fungi</taxon>
        <taxon>Dikarya</taxon>
        <taxon>Ascomycota</taxon>
        <taxon>Pezizomycotina</taxon>
        <taxon>Sordariomycetes</taxon>
        <taxon>Sordariomycetidae</taxon>
        <taxon>Sordariales</taxon>
        <taxon>Podosporaceae</taxon>
        <taxon>Triangularia</taxon>
    </lineage>
</organism>
<evidence type="ECO:0000313" key="3">
    <source>
        <dbReference type="EMBL" id="KAK4195840.1"/>
    </source>
</evidence>
<dbReference type="CDD" id="cd20071">
    <property type="entry name" value="SET_SMYD"/>
    <property type="match status" value="1"/>
</dbReference>
<feature type="region of interest" description="Disordered" evidence="1">
    <location>
        <begin position="36"/>
        <end position="120"/>
    </location>
</feature>
<dbReference type="Proteomes" id="UP001303160">
    <property type="component" value="Unassembled WGS sequence"/>
</dbReference>
<reference evidence="3" key="2">
    <citation type="submission" date="2023-05" db="EMBL/GenBank/DDBJ databases">
        <authorList>
            <consortium name="Lawrence Berkeley National Laboratory"/>
            <person name="Steindorff A."/>
            <person name="Hensen N."/>
            <person name="Bonometti L."/>
            <person name="Westerberg I."/>
            <person name="Brannstrom I.O."/>
            <person name="Guillou S."/>
            <person name="Cros-Aarteil S."/>
            <person name="Calhoun S."/>
            <person name="Haridas S."/>
            <person name="Kuo A."/>
            <person name="Mondo S."/>
            <person name="Pangilinan J."/>
            <person name="Riley R."/>
            <person name="Labutti K."/>
            <person name="Andreopoulos B."/>
            <person name="Lipzen A."/>
            <person name="Chen C."/>
            <person name="Yanf M."/>
            <person name="Daum C."/>
            <person name="Ng V."/>
            <person name="Clum A."/>
            <person name="Ohm R."/>
            <person name="Martin F."/>
            <person name="Silar P."/>
            <person name="Natvig D."/>
            <person name="Lalanne C."/>
            <person name="Gautier V."/>
            <person name="Ament-Velasquez S.L."/>
            <person name="Kruys A."/>
            <person name="Hutchinson M.I."/>
            <person name="Powell A.J."/>
            <person name="Barry K."/>
            <person name="Miller A.N."/>
            <person name="Grigoriev I.V."/>
            <person name="Debuchy R."/>
            <person name="Gladieux P."/>
            <person name="Thoren M.H."/>
            <person name="Johannesson H."/>
        </authorList>
    </citation>
    <scope>NUCLEOTIDE SEQUENCE</scope>
    <source>
        <strain evidence="3">CBS 315.58</strain>
    </source>
</reference>
<dbReference type="AlphaFoldDB" id="A0AAN6X8B6"/>
<dbReference type="InterPro" id="IPR046341">
    <property type="entry name" value="SET_dom_sf"/>
</dbReference>
<feature type="compositionally biased region" description="Polar residues" evidence="1">
    <location>
        <begin position="90"/>
        <end position="103"/>
    </location>
</feature>
<comment type="caution">
    <text evidence="3">The sequence shown here is derived from an EMBL/GenBank/DDBJ whole genome shotgun (WGS) entry which is preliminary data.</text>
</comment>
<dbReference type="InterPro" id="IPR053185">
    <property type="entry name" value="SET_domain_protein"/>
</dbReference>
<dbReference type="Gene3D" id="2.170.270.10">
    <property type="entry name" value="SET domain"/>
    <property type="match status" value="1"/>
</dbReference>
<dbReference type="EMBL" id="MU864001">
    <property type="protein sequence ID" value="KAK4195840.1"/>
    <property type="molecule type" value="Genomic_DNA"/>
</dbReference>